<feature type="compositionally biased region" description="Basic and acidic residues" evidence="1">
    <location>
        <begin position="156"/>
        <end position="176"/>
    </location>
</feature>
<feature type="compositionally biased region" description="Low complexity" evidence="1">
    <location>
        <begin position="119"/>
        <end position="132"/>
    </location>
</feature>
<accession>A0A9P4N2A1</accession>
<protein>
    <submittedName>
        <fullName evidence="2">Uncharacterized protein</fullName>
    </submittedName>
</protein>
<dbReference type="Proteomes" id="UP000800093">
    <property type="component" value="Unassembled WGS sequence"/>
</dbReference>
<name>A0A9P4N2A1_9PLEO</name>
<comment type="caution">
    <text evidence="2">The sequence shown here is derived from an EMBL/GenBank/DDBJ whole genome shotgun (WGS) entry which is preliminary data.</text>
</comment>
<proteinExistence type="predicted"/>
<reference evidence="3" key="1">
    <citation type="journal article" date="2020" name="Stud. Mycol.">
        <title>101 Dothideomycetes genomes: A test case for predicting lifestyles and emergence of pathogens.</title>
        <authorList>
            <person name="Haridas S."/>
            <person name="Albert R."/>
            <person name="Binder M."/>
            <person name="Bloem J."/>
            <person name="LaButti K."/>
            <person name="Salamov A."/>
            <person name="Andreopoulos B."/>
            <person name="Baker S."/>
            <person name="Barry K."/>
            <person name="Bills G."/>
            <person name="Bluhm B."/>
            <person name="Cannon C."/>
            <person name="Castanera R."/>
            <person name="Culley D."/>
            <person name="Daum C."/>
            <person name="Ezra D."/>
            <person name="Gonzalez J."/>
            <person name="Henrissat B."/>
            <person name="Kuo A."/>
            <person name="Liang C."/>
            <person name="Lipzen A."/>
            <person name="Lutzoni F."/>
            <person name="Magnuson J."/>
            <person name="Mondo S."/>
            <person name="Nolan M."/>
            <person name="Ohm R."/>
            <person name="Pangilinan J."/>
            <person name="Park H.-J."/>
            <person name="Ramirez L."/>
            <person name="Alfaro M."/>
            <person name="Sun H."/>
            <person name="Tritt A."/>
            <person name="Yoshinaga Y."/>
            <person name="Zwiers L.-H."/>
            <person name="Turgeon B."/>
            <person name="Goodwin S."/>
            <person name="Spatafora J."/>
            <person name="Crous P."/>
            <person name="Grigoriev I."/>
        </authorList>
    </citation>
    <scope>NUCLEOTIDE SEQUENCE [LARGE SCALE GENOMIC DNA]</scope>
    <source>
        <strain evidence="3">CBS 304.66</strain>
    </source>
</reference>
<dbReference type="EMBL" id="ML986594">
    <property type="protein sequence ID" value="KAF2267015.1"/>
    <property type="molecule type" value="Genomic_DNA"/>
</dbReference>
<dbReference type="AlphaFoldDB" id="A0A9P4N2A1"/>
<sequence>MHPWRKKTGVYTVQEKKKKTTILCRPSYTFHPKSVRNTTSKILSKSLLKHASCACPYNKSSHPANLPTPLNLKPALSLQTRNTILNNFRPVTQDSASPSGRPVARNKIRGMQASASQVSPTPSHFTHPHPSTRNATYTPPPHKHMSHKTPVPDLLTHPEFRFHKTTDDRDDKETRRVTMPAKRRGKEEIGISRQSIHSIRYVMQ</sequence>
<organism evidence="2 3">
    <name type="scientific">Lojkania enalia</name>
    <dbReference type="NCBI Taxonomy" id="147567"/>
    <lineage>
        <taxon>Eukaryota</taxon>
        <taxon>Fungi</taxon>
        <taxon>Dikarya</taxon>
        <taxon>Ascomycota</taxon>
        <taxon>Pezizomycotina</taxon>
        <taxon>Dothideomycetes</taxon>
        <taxon>Pleosporomycetidae</taxon>
        <taxon>Pleosporales</taxon>
        <taxon>Pleosporales incertae sedis</taxon>
        <taxon>Lojkania</taxon>
    </lineage>
</organism>
<feature type="region of interest" description="Disordered" evidence="1">
    <location>
        <begin position="111"/>
        <end position="187"/>
    </location>
</feature>
<gene>
    <name evidence="2" type="ORF">CC78DRAFT_101901</name>
</gene>
<evidence type="ECO:0000313" key="3">
    <source>
        <dbReference type="Proteomes" id="UP000800093"/>
    </source>
</evidence>
<evidence type="ECO:0000256" key="1">
    <source>
        <dbReference type="SAM" id="MobiDB-lite"/>
    </source>
</evidence>
<evidence type="ECO:0000313" key="2">
    <source>
        <dbReference type="EMBL" id="KAF2267015.1"/>
    </source>
</evidence>
<keyword evidence="3" id="KW-1185">Reference proteome</keyword>